<protein>
    <submittedName>
        <fullName evidence="2">Uncharacterized protein</fullName>
    </submittedName>
</protein>
<comment type="caution">
    <text evidence="2">The sequence shown here is derived from an EMBL/GenBank/DDBJ whole genome shotgun (WGS) entry which is preliminary data.</text>
</comment>
<evidence type="ECO:0000313" key="2">
    <source>
        <dbReference type="EMBL" id="KAJ3081470.1"/>
    </source>
</evidence>
<feature type="region of interest" description="Disordered" evidence="1">
    <location>
        <begin position="167"/>
        <end position="196"/>
    </location>
</feature>
<dbReference type="EMBL" id="JADGJH010005229">
    <property type="protein sequence ID" value="KAJ3081470.1"/>
    <property type="molecule type" value="Genomic_DNA"/>
</dbReference>
<reference evidence="2" key="1">
    <citation type="submission" date="2020-05" db="EMBL/GenBank/DDBJ databases">
        <title>Phylogenomic resolution of chytrid fungi.</title>
        <authorList>
            <person name="Stajich J.E."/>
            <person name="Amses K."/>
            <person name="Simmons R."/>
            <person name="Seto K."/>
            <person name="Myers J."/>
            <person name="Bonds A."/>
            <person name="Quandt C.A."/>
            <person name="Barry K."/>
            <person name="Liu P."/>
            <person name="Grigoriev I."/>
            <person name="Longcore J.E."/>
            <person name="James T.Y."/>
        </authorList>
    </citation>
    <scope>NUCLEOTIDE SEQUENCE</scope>
    <source>
        <strain evidence="2">JEL0513</strain>
    </source>
</reference>
<feature type="non-terminal residue" evidence="2">
    <location>
        <position position="217"/>
    </location>
</feature>
<organism evidence="2 3">
    <name type="scientific">Physocladia obscura</name>
    <dbReference type="NCBI Taxonomy" id="109957"/>
    <lineage>
        <taxon>Eukaryota</taxon>
        <taxon>Fungi</taxon>
        <taxon>Fungi incertae sedis</taxon>
        <taxon>Chytridiomycota</taxon>
        <taxon>Chytridiomycota incertae sedis</taxon>
        <taxon>Chytridiomycetes</taxon>
        <taxon>Chytridiales</taxon>
        <taxon>Chytriomycetaceae</taxon>
        <taxon>Physocladia</taxon>
    </lineage>
</organism>
<sequence>DVLEMYSSSPDIHQISEDTAVKVVAASRAPYLLASSESKIVVIAPPIPATEYSGTFLGHLNTNSSSSSNSRSSNSTPNSSITSRRDSRKDNVYSSFQRKPRVDSSQSQPPLSIAPSNANSNGIFPSSSSVVAAGSSSASVGRNGGGGGGKLLLLNLLDELDAAIEKTRSSSDEFGSDSLPRERGRRQQRHQPESPVVAIPLRSESRSWRMSEFERDN</sequence>
<evidence type="ECO:0000256" key="1">
    <source>
        <dbReference type="SAM" id="MobiDB-lite"/>
    </source>
</evidence>
<keyword evidence="3" id="KW-1185">Reference proteome</keyword>
<proteinExistence type="predicted"/>
<feature type="region of interest" description="Disordered" evidence="1">
    <location>
        <begin position="62"/>
        <end position="120"/>
    </location>
</feature>
<name>A0AAD5SN57_9FUNG</name>
<dbReference type="AlphaFoldDB" id="A0AAD5SN57"/>
<evidence type="ECO:0000313" key="3">
    <source>
        <dbReference type="Proteomes" id="UP001211907"/>
    </source>
</evidence>
<feature type="compositionally biased region" description="Low complexity" evidence="1">
    <location>
        <begin position="62"/>
        <end position="82"/>
    </location>
</feature>
<feature type="compositionally biased region" description="Polar residues" evidence="1">
    <location>
        <begin position="92"/>
        <end position="120"/>
    </location>
</feature>
<accession>A0AAD5SN57</accession>
<dbReference type="Proteomes" id="UP001211907">
    <property type="component" value="Unassembled WGS sequence"/>
</dbReference>
<gene>
    <name evidence="2" type="ORF">HK100_009871</name>
</gene>